<dbReference type="EMBL" id="FOEL01000012">
    <property type="protein sequence ID" value="SER24588.1"/>
    <property type="molecule type" value="Genomic_DNA"/>
</dbReference>
<accession>A0A1H9MLU2</accession>
<protein>
    <submittedName>
        <fullName evidence="1">Uncharacterized protein</fullName>
    </submittedName>
</protein>
<dbReference type="AlphaFoldDB" id="A0A1H9MLU2"/>
<evidence type="ECO:0000313" key="2">
    <source>
        <dbReference type="Proteomes" id="UP000199410"/>
    </source>
</evidence>
<proteinExistence type="predicted"/>
<organism evidence="1 2">
    <name type="scientific">Lysinibacillus fusiformis</name>
    <dbReference type="NCBI Taxonomy" id="28031"/>
    <lineage>
        <taxon>Bacteria</taxon>
        <taxon>Bacillati</taxon>
        <taxon>Bacillota</taxon>
        <taxon>Bacilli</taxon>
        <taxon>Bacillales</taxon>
        <taxon>Bacillaceae</taxon>
        <taxon>Lysinibacillus</taxon>
    </lineage>
</organism>
<sequence>MVNNLACLKLSTKVFLVRLLSSGKCAILGEEFAIDNNYSNLIGLIKATY</sequence>
<dbReference type="Proteomes" id="UP000199410">
    <property type="component" value="Unassembled WGS sequence"/>
</dbReference>
<name>A0A1H9MLU2_9BACI</name>
<comment type="caution">
    <text evidence="1">The sequence shown here is derived from an EMBL/GenBank/DDBJ whole genome shotgun (WGS) entry which is preliminary data.</text>
</comment>
<dbReference type="RefSeq" id="WP_170844148.1">
    <property type="nucleotide sequence ID" value="NZ_FMVP01000012.1"/>
</dbReference>
<gene>
    <name evidence="1" type="ORF">SAMN02787113_03346</name>
</gene>
<reference evidence="1 2" key="1">
    <citation type="submission" date="2016-10" db="EMBL/GenBank/DDBJ databases">
        <authorList>
            <person name="Varghese N."/>
            <person name="Submissions S."/>
        </authorList>
    </citation>
    <scope>NUCLEOTIDE SEQUENCE [LARGE SCALE GENOMIC DNA]</scope>
    <source>
        <strain evidence="1 2">TC-13</strain>
    </source>
</reference>
<evidence type="ECO:0000313" key="1">
    <source>
        <dbReference type="EMBL" id="SER24588.1"/>
    </source>
</evidence>